<dbReference type="AlphaFoldDB" id="A0A8X8CRW1"/>
<keyword evidence="2" id="KW-1185">Reference proteome</keyword>
<sequence>MCFQARIMDLLVEKDPIQIQRITTEKKLLHLGARGEVNWDKKERRKARSLYLTFSVALQCHKLTVCLFIDPYWPWPSEEEEKEELFLSPLSVHVQSLLSSPFWSSAFFPKVVLEGTAKRHGLGVFLSHTKLSFFHCFLKPTAYLRQTQSAIVSAKASLGVSADMTSLLYNMKSGISIRTWGPGP</sequence>
<gene>
    <name evidence="1" type="ORF">POTOM_031407</name>
</gene>
<comment type="caution">
    <text evidence="1">The sequence shown here is derived from an EMBL/GenBank/DDBJ whole genome shotgun (WGS) entry which is preliminary data.</text>
</comment>
<dbReference type="Proteomes" id="UP000886885">
    <property type="component" value="Chromosome 8D"/>
</dbReference>
<evidence type="ECO:0000313" key="2">
    <source>
        <dbReference type="Proteomes" id="UP000886885"/>
    </source>
</evidence>
<name>A0A8X8CRW1_POPTO</name>
<evidence type="ECO:0000313" key="1">
    <source>
        <dbReference type="EMBL" id="KAG6763957.1"/>
    </source>
</evidence>
<proteinExistence type="predicted"/>
<organism evidence="1 2">
    <name type="scientific">Populus tomentosa</name>
    <name type="common">Chinese white poplar</name>
    <dbReference type="NCBI Taxonomy" id="118781"/>
    <lineage>
        <taxon>Eukaryota</taxon>
        <taxon>Viridiplantae</taxon>
        <taxon>Streptophyta</taxon>
        <taxon>Embryophyta</taxon>
        <taxon>Tracheophyta</taxon>
        <taxon>Spermatophyta</taxon>
        <taxon>Magnoliopsida</taxon>
        <taxon>eudicotyledons</taxon>
        <taxon>Gunneridae</taxon>
        <taxon>Pentapetalae</taxon>
        <taxon>rosids</taxon>
        <taxon>fabids</taxon>
        <taxon>Malpighiales</taxon>
        <taxon>Salicaceae</taxon>
        <taxon>Saliceae</taxon>
        <taxon>Populus</taxon>
    </lineage>
</organism>
<protein>
    <submittedName>
        <fullName evidence="1">Uncharacterized protein</fullName>
    </submittedName>
</protein>
<reference evidence="1" key="1">
    <citation type="journal article" date="2020" name="bioRxiv">
        <title>Hybrid origin of Populus tomentosa Carr. identified through genome sequencing and phylogenomic analysis.</title>
        <authorList>
            <person name="An X."/>
            <person name="Gao K."/>
            <person name="Chen Z."/>
            <person name="Li J."/>
            <person name="Yang X."/>
            <person name="Yang X."/>
            <person name="Zhou J."/>
            <person name="Guo T."/>
            <person name="Zhao T."/>
            <person name="Huang S."/>
            <person name="Miao D."/>
            <person name="Khan W.U."/>
            <person name="Rao P."/>
            <person name="Ye M."/>
            <person name="Lei B."/>
            <person name="Liao W."/>
            <person name="Wang J."/>
            <person name="Ji L."/>
            <person name="Li Y."/>
            <person name="Guo B."/>
            <person name="Mustafa N.S."/>
            <person name="Li S."/>
            <person name="Yun Q."/>
            <person name="Keller S.R."/>
            <person name="Mao J."/>
            <person name="Zhang R."/>
            <person name="Strauss S.H."/>
        </authorList>
    </citation>
    <scope>NUCLEOTIDE SEQUENCE</scope>
    <source>
        <strain evidence="1">GM15</strain>
        <tissue evidence="1">Leaf</tissue>
    </source>
</reference>
<dbReference type="EMBL" id="JAAWWB010000016">
    <property type="protein sequence ID" value="KAG6763957.1"/>
    <property type="molecule type" value="Genomic_DNA"/>
</dbReference>
<accession>A0A8X8CRW1</accession>